<sequence>MCKVEIMSLSDNTRAVVRERKTTLFKSYKKYYIYIDQCNQNITQAAQRSCK</sequence>
<accession>A0A0A9DAL6</accession>
<proteinExistence type="predicted"/>
<dbReference type="AlphaFoldDB" id="A0A0A9DAL6"/>
<reference evidence="1" key="2">
    <citation type="journal article" date="2015" name="Data Brief">
        <title>Shoot transcriptome of the giant reed, Arundo donax.</title>
        <authorList>
            <person name="Barrero R.A."/>
            <person name="Guerrero F.D."/>
            <person name="Moolhuijzen P."/>
            <person name="Goolsby J.A."/>
            <person name="Tidwell J."/>
            <person name="Bellgard S.E."/>
            <person name="Bellgard M.I."/>
        </authorList>
    </citation>
    <scope>NUCLEOTIDE SEQUENCE</scope>
    <source>
        <tissue evidence="1">Shoot tissue taken approximately 20 cm above the soil surface</tissue>
    </source>
</reference>
<protein>
    <submittedName>
        <fullName evidence="1">Uncharacterized protein</fullName>
    </submittedName>
</protein>
<organism evidence="1">
    <name type="scientific">Arundo donax</name>
    <name type="common">Giant reed</name>
    <name type="synonym">Donax arundinaceus</name>
    <dbReference type="NCBI Taxonomy" id="35708"/>
    <lineage>
        <taxon>Eukaryota</taxon>
        <taxon>Viridiplantae</taxon>
        <taxon>Streptophyta</taxon>
        <taxon>Embryophyta</taxon>
        <taxon>Tracheophyta</taxon>
        <taxon>Spermatophyta</taxon>
        <taxon>Magnoliopsida</taxon>
        <taxon>Liliopsida</taxon>
        <taxon>Poales</taxon>
        <taxon>Poaceae</taxon>
        <taxon>PACMAD clade</taxon>
        <taxon>Arundinoideae</taxon>
        <taxon>Arundineae</taxon>
        <taxon>Arundo</taxon>
    </lineage>
</organism>
<dbReference type="EMBL" id="GBRH01217093">
    <property type="protein sequence ID" value="JAD80802.1"/>
    <property type="molecule type" value="Transcribed_RNA"/>
</dbReference>
<reference evidence="1" key="1">
    <citation type="submission" date="2014-09" db="EMBL/GenBank/DDBJ databases">
        <authorList>
            <person name="Magalhaes I.L.F."/>
            <person name="Oliveira U."/>
            <person name="Santos F.R."/>
            <person name="Vidigal T.H.D.A."/>
            <person name="Brescovit A.D."/>
            <person name="Santos A.J."/>
        </authorList>
    </citation>
    <scope>NUCLEOTIDE SEQUENCE</scope>
    <source>
        <tissue evidence="1">Shoot tissue taken approximately 20 cm above the soil surface</tissue>
    </source>
</reference>
<name>A0A0A9DAL6_ARUDO</name>
<evidence type="ECO:0000313" key="1">
    <source>
        <dbReference type="EMBL" id="JAD80802.1"/>
    </source>
</evidence>